<gene>
    <name evidence="2" type="ORF">N1851_022771</name>
</gene>
<comment type="caution">
    <text evidence="2">The sequence shown here is derived from an EMBL/GenBank/DDBJ whole genome shotgun (WGS) entry which is preliminary data.</text>
</comment>
<sequence length="598" mass="67345">MAVPLPRPSDSRNLSDPSATCRNGYEIADRQATQLGVTKMSSKKHRAMGAEEWVCRLKAFASSGTWPSSAGNRPSPRQAKWFHLYQKIEKCPMQMRGQTSLFRRAQTCTPGSIQASCLSLHFSCLSLHLSGPCTEPWEACIDAFDKAQFGGTLSAAARPNLNVTRKHVEPCHYPSWEKHSLRYPTSSDASFQSEIHQAHLPFLSAPIQPCYVLCEDRLVPSGVLLLLVPSLVLLVPSLLLLVPSLPLLVLLNFWRLRPDVKLWYEPPVPALIYNQAPTPERFFAHRLLVWIPYRLWKVRLSCPKCRRQLTGAGIHKRARQVLDVDRYYLMVTETLRCNSPGCITNYLSTSKTVLDQLSLPLRGEFRLILTQKYACDIRVIRMLRERTLGNSSTRLAKQLRENHGEQWLQRVARYLEVCADFVDRPSLFPVVCQEPPEPVAVPTNRWLLTVYGKDLMSRMDHIKASITSTLGSILKMDSTKKMTKKLAGAAKGTALWVSSVSNEVGQVLISVLTAQEGPGLDRMVSDLIRRYSEAGVAPPLLLYMDCGCCREAGVETKLKARFSGWPDLLIRLDIWHFLRRLAAGCTTDAHSLYLRLPV</sequence>
<dbReference type="PANTHER" id="PTHR24401">
    <property type="entry name" value="SI:CH211-243P7.3-RELATED"/>
    <property type="match status" value="1"/>
</dbReference>
<evidence type="ECO:0000313" key="2">
    <source>
        <dbReference type="EMBL" id="KAK0140296.1"/>
    </source>
</evidence>
<name>A0AA47NVL5_MERPO</name>
<feature type="domain" description="DUF6729" evidence="1">
    <location>
        <begin position="255"/>
        <end position="456"/>
    </location>
</feature>
<accession>A0AA47NVL5</accession>
<dbReference type="AlphaFoldDB" id="A0AA47NVL5"/>
<protein>
    <recommendedName>
        <fullName evidence="1">DUF6729 domain-containing protein</fullName>
    </recommendedName>
</protein>
<dbReference type="EMBL" id="JAOPHQ010004263">
    <property type="protein sequence ID" value="KAK0140296.1"/>
    <property type="molecule type" value="Genomic_DNA"/>
</dbReference>
<dbReference type="Pfam" id="PF20499">
    <property type="entry name" value="DUF6729"/>
    <property type="match status" value="1"/>
</dbReference>
<evidence type="ECO:0000259" key="1">
    <source>
        <dbReference type="Pfam" id="PF20499"/>
    </source>
</evidence>
<dbReference type="InterPro" id="IPR046616">
    <property type="entry name" value="DUF6729"/>
</dbReference>
<dbReference type="Proteomes" id="UP001174136">
    <property type="component" value="Unassembled WGS sequence"/>
</dbReference>
<reference evidence="2" key="1">
    <citation type="journal article" date="2023" name="Front. Mar. Sci.">
        <title>A new Merluccius polli reference genome to investigate the effects of global change in West African waters.</title>
        <authorList>
            <person name="Mateo J.L."/>
            <person name="Blanco-Fernandez C."/>
            <person name="Garcia-Vazquez E."/>
            <person name="Machado-Schiaffino G."/>
        </authorList>
    </citation>
    <scope>NUCLEOTIDE SEQUENCE</scope>
    <source>
        <strain evidence="2">C29</strain>
        <tissue evidence="2">Fin</tissue>
    </source>
</reference>
<proteinExistence type="predicted"/>
<keyword evidence="3" id="KW-1185">Reference proteome</keyword>
<evidence type="ECO:0000313" key="3">
    <source>
        <dbReference type="Proteomes" id="UP001174136"/>
    </source>
</evidence>
<organism evidence="2 3">
    <name type="scientific">Merluccius polli</name>
    <name type="common">Benguela hake</name>
    <name type="synonym">Merluccius cadenati</name>
    <dbReference type="NCBI Taxonomy" id="89951"/>
    <lineage>
        <taxon>Eukaryota</taxon>
        <taxon>Metazoa</taxon>
        <taxon>Chordata</taxon>
        <taxon>Craniata</taxon>
        <taxon>Vertebrata</taxon>
        <taxon>Euteleostomi</taxon>
        <taxon>Actinopterygii</taxon>
        <taxon>Neopterygii</taxon>
        <taxon>Teleostei</taxon>
        <taxon>Neoteleostei</taxon>
        <taxon>Acanthomorphata</taxon>
        <taxon>Zeiogadaria</taxon>
        <taxon>Gadariae</taxon>
        <taxon>Gadiformes</taxon>
        <taxon>Gadoidei</taxon>
        <taxon>Merlucciidae</taxon>
        <taxon>Merluccius</taxon>
    </lineage>
</organism>
<dbReference type="PANTHER" id="PTHR24401:SF29">
    <property type="entry name" value="SI:CH211-243P7.3-RELATED"/>
    <property type="match status" value="1"/>
</dbReference>